<dbReference type="PANTHER" id="PTHR22726:SF1">
    <property type="entry name" value="METALLOENDOPEPTIDASE OMA1, MITOCHONDRIAL"/>
    <property type="match status" value="1"/>
</dbReference>
<keyword evidence="3" id="KW-0479">Metal-binding</keyword>
<dbReference type="AlphaFoldDB" id="A0A1W1BGT3"/>
<dbReference type="Gene3D" id="3.30.2010.10">
    <property type="entry name" value="Metalloproteases ('zincins'), catalytic domain"/>
    <property type="match status" value="1"/>
</dbReference>
<evidence type="ECO:0000256" key="2">
    <source>
        <dbReference type="ARBA" id="ARBA00022670"/>
    </source>
</evidence>
<accession>A0A1W1BGT3</accession>
<reference evidence="8" key="1">
    <citation type="submission" date="2016-10" db="EMBL/GenBank/DDBJ databases">
        <authorList>
            <person name="de Groot N.N."/>
        </authorList>
    </citation>
    <scope>NUCLEOTIDE SEQUENCE</scope>
</reference>
<dbReference type="GO" id="GO:0004222">
    <property type="term" value="F:metalloendopeptidase activity"/>
    <property type="evidence" value="ECO:0007669"/>
    <property type="project" value="InterPro"/>
</dbReference>
<dbReference type="SUPFAM" id="SSF48452">
    <property type="entry name" value="TPR-like"/>
    <property type="match status" value="1"/>
</dbReference>
<keyword evidence="6 8" id="KW-0482">Metalloprotease</keyword>
<dbReference type="CDD" id="cd07324">
    <property type="entry name" value="M48C_Oma1-like"/>
    <property type="match status" value="1"/>
</dbReference>
<dbReference type="Pfam" id="PF01435">
    <property type="entry name" value="Peptidase_M48"/>
    <property type="match status" value="1"/>
</dbReference>
<feature type="domain" description="Peptidase M48" evidence="7">
    <location>
        <begin position="63"/>
        <end position="242"/>
    </location>
</feature>
<evidence type="ECO:0000256" key="5">
    <source>
        <dbReference type="ARBA" id="ARBA00022833"/>
    </source>
</evidence>
<dbReference type="GO" id="GO:0046872">
    <property type="term" value="F:metal ion binding"/>
    <property type="evidence" value="ECO:0007669"/>
    <property type="project" value="UniProtKB-KW"/>
</dbReference>
<keyword evidence="5" id="KW-0862">Zinc</keyword>
<dbReference type="GO" id="GO:0051603">
    <property type="term" value="P:proteolysis involved in protein catabolic process"/>
    <property type="evidence" value="ECO:0007669"/>
    <property type="project" value="TreeGrafter"/>
</dbReference>
<dbReference type="Gene3D" id="1.25.40.10">
    <property type="entry name" value="Tetratricopeptide repeat domain"/>
    <property type="match status" value="1"/>
</dbReference>
<evidence type="ECO:0000313" key="8">
    <source>
        <dbReference type="EMBL" id="SFV52760.1"/>
    </source>
</evidence>
<protein>
    <submittedName>
        <fullName evidence="8">Exported zinc metalloprotease YfgC</fullName>
    </submittedName>
</protein>
<sequence>MSILKHNNILIIILLVCSSAIAEVNLPDFTFKSNILDKQEKIKVKQSLYESGLLNNDIEYTVYLNKLGNKLVKYSDWSNEEFDFYLFNIDEINAFAASGAQIGVYTGLVAKSNSESELASVIAHEIAHIIQQHIKRYQQGTSKSSYLLAAGVLAGIVLGGNVGSGILSSTAAGLLQQSINFTREHEWEADRVGMNILVKAGFDAQGMPDFFRKLMEVDRQNSLEFLRTHPLSINRVADAQQRANKFKKKNIKSSLDYEFIRARIIYKNNKKKLFKKQLIAQYIKTLNLFKQEKYKTALIEIKKLLLKNQSNSIKFLAAKIYFKNQQPQQVIEMMNNILRMDNDNEVATYYLAKAYQKNQQIFKAIKLLRVFIRSHKTTVLSDELLASLYLSSKNIVRYHMQMSEVFVKKGIFITAIQQLEQAKKHTYDQILLSRIKAKISKISKWIKEYQF</sequence>
<comment type="cofactor">
    <cofactor evidence="1">
        <name>Zn(2+)</name>
        <dbReference type="ChEBI" id="CHEBI:29105"/>
    </cofactor>
</comment>
<evidence type="ECO:0000256" key="3">
    <source>
        <dbReference type="ARBA" id="ARBA00022723"/>
    </source>
</evidence>
<dbReference type="PANTHER" id="PTHR22726">
    <property type="entry name" value="METALLOENDOPEPTIDASE OMA1"/>
    <property type="match status" value="1"/>
</dbReference>
<dbReference type="InterPro" id="IPR051156">
    <property type="entry name" value="Mito/Outer_Membr_Metalloprot"/>
</dbReference>
<organism evidence="8">
    <name type="scientific">hydrothermal vent metagenome</name>
    <dbReference type="NCBI Taxonomy" id="652676"/>
    <lineage>
        <taxon>unclassified sequences</taxon>
        <taxon>metagenomes</taxon>
        <taxon>ecological metagenomes</taxon>
    </lineage>
</organism>
<dbReference type="GO" id="GO:0016020">
    <property type="term" value="C:membrane"/>
    <property type="evidence" value="ECO:0007669"/>
    <property type="project" value="TreeGrafter"/>
</dbReference>
<evidence type="ECO:0000259" key="7">
    <source>
        <dbReference type="Pfam" id="PF01435"/>
    </source>
</evidence>
<name>A0A1W1BGT3_9ZZZZ</name>
<dbReference type="InterPro" id="IPR011990">
    <property type="entry name" value="TPR-like_helical_dom_sf"/>
</dbReference>
<keyword evidence="4" id="KW-0378">Hydrolase</keyword>
<evidence type="ECO:0000256" key="1">
    <source>
        <dbReference type="ARBA" id="ARBA00001947"/>
    </source>
</evidence>
<gene>
    <name evidence="8" type="ORF">MNB_SUP05-5-505</name>
</gene>
<evidence type="ECO:0000256" key="4">
    <source>
        <dbReference type="ARBA" id="ARBA00022801"/>
    </source>
</evidence>
<dbReference type="EMBL" id="FPHJ01000007">
    <property type="protein sequence ID" value="SFV52760.1"/>
    <property type="molecule type" value="Genomic_DNA"/>
</dbReference>
<proteinExistence type="predicted"/>
<evidence type="ECO:0000256" key="6">
    <source>
        <dbReference type="ARBA" id="ARBA00023049"/>
    </source>
</evidence>
<dbReference type="InterPro" id="IPR001915">
    <property type="entry name" value="Peptidase_M48"/>
</dbReference>
<keyword evidence="2 8" id="KW-0645">Protease</keyword>